<keyword evidence="4" id="KW-1185">Reference proteome</keyword>
<dbReference type="AlphaFoldDB" id="A0A8B6M863"/>
<proteinExistence type="predicted"/>
<reference evidence="3 4" key="1">
    <citation type="submission" date="2019-05" db="EMBL/GenBank/DDBJ databases">
        <authorList>
            <person name="Farhan Ul Haque M."/>
        </authorList>
    </citation>
    <scope>NUCLEOTIDE SEQUENCE [LARGE SCALE GENOMIC DNA]</scope>
    <source>
        <strain evidence="3">2</strain>
    </source>
</reference>
<keyword evidence="3" id="KW-0670">Pyruvate</keyword>
<sequence>MGDYAFAAPPVVALASTSTKPFPVRRIFCVGQNYSEHAREMGSNPDVDPPFFFTKPADAIVANGASVPYPPGTSDFQHEVELVVAFSGGGSNIAAEKVEDLIFGYAVGLDMTRRDIQAAAKKKGRPWDMSKAFDSSAPCAAITPKAETGALVKGAIACKVNGKLRQSADLSDMTWKVPQIVQFLSALVEIRPGDLIFTGTPAGVGPVMPGDMIEATIEGLEPLTITIG</sequence>
<keyword evidence="1" id="KW-0479">Metal-binding</keyword>
<evidence type="ECO:0000259" key="2">
    <source>
        <dbReference type="Pfam" id="PF01557"/>
    </source>
</evidence>
<dbReference type="RefSeq" id="WP_174512883.1">
    <property type="nucleotide sequence ID" value="NZ_CABFMQ020000087.1"/>
</dbReference>
<accession>A0A8B6M863</accession>
<dbReference type="GO" id="GO:0018773">
    <property type="term" value="F:acetylpyruvate hydrolase activity"/>
    <property type="evidence" value="ECO:0007669"/>
    <property type="project" value="TreeGrafter"/>
</dbReference>
<protein>
    <submittedName>
        <fullName evidence="3">Fumarylpyruvate hydrolase</fullName>
        <ecNumber evidence="3">3.7.1.20</ecNumber>
    </submittedName>
</protein>
<evidence type="ECO:0000256" key="1">
    <source>
        <dbReference type="ARBA" id="ARBA00022723"/>
    </source>
</evidence>
<dbReference type="PANTHER" id="PTHR11820:SF90">
    <property type="entry name" value="FLUTATHIONE S-TRANSFERASE"/>
    <property type="match status" value="1"/>
</dbReference>
<keyword evidence="3" id="KW-0378">Hydrolase</keyword>
<evidence type="ECO:0000313" key="3">
    <source>
        <dbReference type="EMBL" id="VTZ50958.1"/>
    </source>
</evidence>
<dbReference type="SUPFAM" id="SSF56529">
    <property type="entry name" value="FAH"/>
    <property type="match status" value="1"/>
</dbReference>
<dbReference type="EC" id="3.7.1.20" evidence="3"/>
<dbReference type="EMBL" id="CABFMQ020000087">
    <property type="protein sequence ID" value="VTZ50958.1"/>
    <property type="molecule type" value="Genomic_DNA"/>
</dbReference>
<feature type="domain" description="Fumarylacetoacetase-like C-terminal" evidence="2">
    <location>
        <begin position="27"/>
        <end position="226"/>
    </location>
</feature>
<dbReference type="Pfam" id="PF01557">
    <property type="entry name" value="FAA_hydrolase"/>
    <property type="match status" value="1"/>
</dbReference>
<dbReference type="InterPro" id="IPR011234">
    <property type="entry name" value="Fumarylacetoacetase-like_C"/>
</dbReference>
<dbReference type="InterPro" id="IPR036663">
    <property type="entry name" value="Fumarylacetoacetase_C_sf"/>
</dbReference>
<dbReference type="Gene3D" id="3.90.850.10">
    <property type="entry name" value="Fumarylacetoacetase-like, C-terminal domain"/>
    <property type="match status" value="1"/>
</dbReference>
<organism evidence="3 4">
    <name type="scientific">Methylocella tundrae</name>
    <dbReference type="NCBI Taxonomy" id="227605"/>
    <lineage>
        <taxon>Bacteria</taxon>
        <taxon>Pseudomonadati</taxon>
        <taxon>Pseudomonadota</taxon>
        <taxon>Alphaproteobacteria</taxon>
        <taxon>Hyphomicrobiales</taxon>
        <taxon>Beijerinckiaceae</taxon>
        <taxon>Methylocella</taxon>
    </lineage>
</organism>
<comment type="caution">
    <text evidence="3">The sequence shown here is derived from an EMBL/GenBank/DDBJ whole genome shotgun (WGS) entry which is preliminary data.</text>
</comment>
<dbReference type="PANTHER" id="PTHR11820">
    <property type="entry name" value="ACYLPYRUVASE"/>
    <property type="match status" value="1"/>
</dbReference>
<dbReference type="Proteomes" id="UP000485880">
    <property type="component" value="Unassembled WGS sequence"/>
</dbReference>
<name>A0A8B6M863_METTU</name>
<dbReference type="GO" id="GO:0046872">
    <property type="term" value="F:metal ion binding"/>
    <property type="evidence" value="ECO:0007669"/>
    <property type="project" value="UniProtKB-KW"/>
</dbReference>
<gene>
    <name evidence="3" type="primary">nagK</name>
    <name evidence="3" type="ORF">MPC4_30142</name>
</gene>
<evidence type="ECO:0000313" key="4">
    <source>
        <dbReference type="Proteomes" id="UP000485880"/>
    </source>
</evidence>
<dbReference type="GO" id="GO:0034545">
    <property type="term" value="F:fumarylpyruvate hydrolase activity"/>
    <property type="evidence" value="ECO:0007669"/>
    <property type="project" value="UniProtKB-EC"/>
</dbReference>